<name>A0ABT2WER5_9BACI</name>
<dbReference type="NCBIfam" id="TIGR02870">
    <property type="entry name" value="spore_II_D"/>
    <property type="match status" value="1"/>
</dbReference>
<dbReference type="InterPro" id="IPR014225">
    <property type="entry name" value="Spore_II_D_firmicutes"/>
</dbReference>
<keyword evidence="1" id="KW-1133">Transmembrane helix</keyword>
<dbReference type="Pfam" id="PF08486">
    <property type="entry name" value="SpoIID"/>
    <property type="match status" value="1"/>
</dbReference>
<organism evidence="3 4">
    <name type="scientific">Pallidibacillus thermolactis</name>
    <dbReference type="NCBI Taxonomy" id="251051"/>
    <lineage>
        <taxon>Bacteria</taxon>
        <taxon>Bacillati</taxon>
        <taxon>Bacillota</taxon>
        <taxon>Bacilli</taxon>
        <taxon>Bacillales</taxon>
        <taxon>Bacillaceae</taxon>
        <taxon>Pallidibacillus</taxon>
    </lineage>
</organism>
<dbReference type="PANTHER" id="PTHR30032">
    <property type="entry name" value="N-ACETYLMURAMOYL-L-ALANINE AMIDASE-RELATED"/>
    <property type="match status" value="1"/>
</dbReference>
<dbReference type="InterPro" id="IPR013693">
    <property type="entry name" value="SpoIID/LytB_N"/>
</dbReference>
<dbReference type="InterPro" id="IPR013486">
    <property type="entry name" value="SpoIID/LytB"/>
</dbReference>
<dbReference type="RefSeq" id="WP_263061387.1">
    <property type="nucleotide sequence ID" value="NZ_JAOUSE010000014.1"/>
</dbReference>
<evidence type="ECO:0000313" key="3">
    <source>
        <dbReference type="EMBL" id="MCU9594150.1"/>
    </source>
</evidence>
<dbReference type="PANTHER" id="PTHR30032:SF4">
    <property type="entry name" value="AMIDASE ENHANCER"/>
    <property type="match status" value="1"/>
</dbReference>
<proteinExistence type="predicted"/>
<dbReference type="Proteomes" id="UP001208656">
    <property type="component" value="Unassembled WGS sequence"/>
</dbReference>
<protein>
    <submittedName>
        <fullName evidence="3">Stage II sporulation protein D</fullName>
    </submittedName>
</protein>
<gene>
    <name evidence="3" type="primary">spoIID</name>
    <name evidence="3" type="ORF">OEV82_06745</name>
</gene>
<sequence length="342" mass="38459">MKKVNPIMIVGGILLIAIIIIPSILVLPFASGKTNSTTGGSAVLEENKDWNKLLEEASMIDVSVYRKEKDEVETIPLEQYIVGVVASEMPVEFDEEALKAQALAARTYVIKQMMSDVQKGILKGADINDTVEHQVYKDEEQLKEQWKGNYEKNIKKIRKAVYETRGQILVYENEPITASYFSMSNGYTENSDDYYSSAFPYLTSVESPWDTEAPKFTVETTIPVHVFESTLGVKIDSKHVGEIVSRTESNRVEKVRIGNKEFTGREIRDKLGLRSTDFIWELAGQNVVITTKGYGHGVGMSQYGANGMAKSGKTFDEIVKHYYQGVEITDATKYIEQYVVKK</sequence>
<keyword evidence="1" id="KW-0812">Transmembrane</keyword>
<dbReference type="NCBIfam" id="TIGR02669">
    <property type="entry name" value="SpoIID_LytB"/>
    <property type="match status" value="1"/>
</dbReference>
<comment type="caution">
    <text evidence="3">The sequence shown here is derived from an EMBL/GenBank/DDBJ whole genome shotgun (WGS) entry which is preliminary data.</text>
</comment>
<accession>A0ABT2WER5</accession>
<reference evidence="3 4" key="1">
    <citation type="submission" date="2022-10" db="EMBL/GenBank/DDBJ databases">
        <title>Description of Fervidibacillus gen. nov. in the family Fervidibacillaceae fam. nov. with two species, Fervidibacillus albus sp. nov., and Fervidibacillus halotolerans sp. nov., isolated from tidal flat sediments.</title>
        <authorList>
            <person name="Kwon K.K."/>
            <person name="Yang S.-H."/>
        </authorList>
    </citation>
    <scope>NUCLEOTIDE SEQUENCE [LARGE SCALE GENOMIC DNA]</scope>
    <source>
        <strain evidence="3 4">DSM 23332</strain>
    </source>
</reference>
<keyword evidence="4" id="KW-1185">Reference proteome</keyword>
<keyword evidence="1" id="KW-0472">Membrane</keyword>
<dbReference type="EMBL" id="JAOUSE010000014">
    <property type="protein sequence ID" value="MCU9594150.1"/>
    <property type="molecule type" value="Genomic_DNA"/>
</dbReference>
<evidence type="ECO:0000256" key="1">
    <source>
        <dbReference type="SAM" id="Phobius"/>
    </source>
</evidence>
<evidence type="ECO:0000313" key="4">
    <source>
        <dbReference type="Proteomes" id="UP001208656"/>
    </source>
</evidence>
<dbReference type="InterPro" id="IPR051922">
    <property type="entry name" value="Bact_Sporulation_Assoc"/>
</dbReference>
<feature type="domain" description="Sporulation stage II protein D amidase enhancer LytB N-terminal" evidence="2">
    <location>
        <begin position="66"/>
        <end position="171"/>
    </location>
</feature>
<feature type="transmembrane region" description="Helical" evidence="1">
    <location>
        <begin position="7"/>
        <end position="30"/>
    </location>
</feature>
<evidence type="ECO:0000259" key="2">
    <source>
        <dbReference type="Pfam" id="PF08486"/>
    </source>
</evidence>